<keyword evidence="2" id="KW-0028">Amino-acid biosynthesis</keyword>
<proteinExistence type="predicted"/>
<dbReference type="AlphaFoldDB" id="A0A0D2MFI6"/>
<organism evidence="7 8">
    <name type="scientific">Monoraphidium neglectum</name>
    <dbReference type="NCBI Taxonomy" id="145388"/>
    <lineage>
        <taxon>Eukaryota</taxon>
        <taxon>Viridiplantae</taxon>
        <taxon>Chlorophyta</taxon>
        <taxon>core chlorophytes</taxon>
        <taxon>Chlorophyceae</taxon>
        <taxon>CS clade</taxon>
        <taxon>Sphaeropleales</taxon>
        <taxon>Selenastraceae</taxon>
        <taxon>Monoraphidium</taxon>
    </lineage>
</organism>
<dbReference type="RefSeq" id="XP_013900919.1">
    <property type="nucleotide sequence ID" value="XM_014045465.1"/>
</dbReference>
<dbReference type="EMBL" id="KK101172">
    <property type="protein sequence ID" value="KIZ01900.1"/>
    <property type="molecule type" value="Genomic_DNA"/>
</dbReference>
<dbReference type="GO" id="GO:0003941">
    <property type="term" value="F:L-serine ammonia-lyase activity"/>
    <property type="evidence" value="ECO:0007669"/>
    <property type="project" value="TreeGrafter"/>
</dbReference>
<dbReference type="InterPro" id="IPR045865">
    <property type="entry name" value="ACT-like_dom_sf"/>
</dbReference>
<evidence type="ECO:0000259" key="6">
    <source>
        <dbReference type="PROSITE" id="PS51672"/>
    </source>
</evidence>
<evidence type="ECO:0000256" key="1">
    <source>
        <dbReference type="ARBA" id="ARBA00001933"/>
    </source>
</evidence>
<dbReference type="GO" id="GO:0004794">
    <property type="term" value="F:threonine deaminase activity"/>
    <property type="evidence" value="ECO:0007669"/>
    <property type="project" value="UniProtKB-EC"/>
</dbReference>
<evidence type="ECO:0000313" key="8">
    <source>
        <dbReference type="Proteomes" id="UP000054498"/>
    </source>
</evidence>
<dbReference type="InterPro" id="IPR001721">
    <property type="entry name" value="TD_ACT-like"/>
</dbReference>
<evidence type="ECO:0000256" key="4">
    <source>
        <dbReference type="ARBA" id="ARBA00023239"/>
    </source>
</evidence>
<evidence type="ECO:0000256" key="5">
    <source>
        <dbReference type="ARBA" id="ARBA00029440"/>
    </source>
</evidence>
<dbReference type="STRING" id="145388.A0A0D2MFI6"/>
<keyword evidence="8" id="KW-1185">Reference proteome</keyword>
<feature type="domain" description="ACT-like" evidence="6">
    <location>
        <begin position="83"/>
        <end position="158"/>
    </location>
</feature>
<keyword evidence="3" id="KW-0663">Pyridoxal phosphate</keyword>
<evidence type="ECO:0000256" key="2">
    <source>
        <dbReference type="ARBA" id="ARBA00022605"/>
    </source>
</evidence>
<dbReference type="OrthoDB" id="4418812at2759"/>
<dbReference type="Proteomes" id="UP000054498">
    <property type="component" value="Unassembled WGS sequence"/>
</dbReference>
<dbReference type="GO" id="GO:0009097">
    <property type="term" value="P:isoleucine biosynthetic process"/>
    <property type="evidence" value="ECO:0007669"/>
    <property type="project" value="TreeGrafter"/>
</dbReference>
<evidence type="ECO:0000313" key="7">
    <source>
        <dbReference type="EMBL" id="KIZ01900.1"/>
    </source>
</evidence>
<dbReference type="InterPro" id="IPR050147">
    <property type="entry name" value="Ser/Thr_Dehydratase"/>
</dbReference>
<gene>
    <name evidence="7" type="ORF">MNEG_6060</name>
</gene>
<reference evidence="7 8" key="1">
    <citation type="journal article" date="2013" name="BMC Genomics">
        <title>Reconstruction of the lipid metabolism for the microalga Monoraphidium neglectum from its genome sequence reveals characteristics suitable for biofuel production.</title>
        <authorList>
            <person name="Bogen C."/>
            <person name="Al-Dilaimi A."/>
            <person name="Albersmeier A."/>
            <person name="Wichmann J."/>
            <person name="Grundmann M."/>
            <person name="Rupp O."/>
            <person name="Lauersen K.J."/>
            <person name="Blifernez-Klassen O."/>
            <person name="Kalinowski J."/>
            <person name="Goesmann A."/>
            <person name="Mussgnug J.H."/>
            <person name="Kruse O."/>
        </authorList>
    </citation>
    <scope>NUCLEOTIDE SEQUENCE [LARGE SCALE GENOMIC DNA]</scope>
    <source>
        <strain evidence="7 8">SAG 48.87</strain>
    </source>
</reference>
<dbReference type="GO" id="GO:0006567">
    <property type="term" value="P:L-threonine catabolic process"/>
    <property type="evidence" value="ECO:0007669"/>
    <property type="project" value="TreeGrafter"/>
</dbReference>
<sequence length="167" mass="18552">MATQIPERPGSFRDFVGAATGPLDGGADVSVTEFKYRYSAGQVANILWSAGVPDKAAAGALVHLRHLVGGRARAYTGEIPFERVFQVQFPERAGALRNFLEVLSPAWNVTLFHYRQTGNSTSYVLLGIQVPPEAASDFKRAQRKLREEFTFEEIEGQAREVFNMFIQ</sequence>
<comment type="pathway">
    <text evidence="5">Amino-acid biosynthesis.</text>
</comment>
<dbReference type="Gene3D" id="3.40.1020.10">
    <property type="entry name" value="Biosynthetic Threonine Deaminase, Domain 3"/>
    <property type="match status" value="2"/>
</dbReference>
<dbReference type="SUPFAM" id="SSF55021">
    <property type="entry name" value="ACT-like"/>
    <property type="match status" value="2"/>
</dbReference>
<evidence type="ECO:0000256" key="3">
    <source>
        <dbReference type="ARBA" id="ARBA00022898"/>
    </source>
</evidence>
<dbReference type="PANTHER" id="PTHR48078:SF11">
    <property type="entry name" value="THREONINE DEHYDRATASE, MITOCHONDRIAL"/>
    <property type="match status" value="1"/>
</dbReference>
<dbReference type="Pfam" id="PF00585">
    <property type="entry name" value="Thr_dehydrat_C"/>
    <property type="match status" value="1"/>
</dbReference>
<accession>A0A0D2MFI6</accession>
<dbReference type="EC" id="4.3.1.19" evidence="7"/>
<dbReference type="GO" id="GO:0006565">
    <property type="term" value="P:L-serine catabolic process"/>
    <property type="evidence" value="ECO:0007669"/>
    <property type="project" value="TreeGrafter"/>
</dbReference>
<dbReference type="KEGG" id="mng:MNEG_6060"/>
<dbReference type="InterPro" id="IPR038110">
    <property type="entry name" value="TD_ACT-like_sf"/>
</dbReference>
<protein>
    <submittedName>
        <fullName evidence="7">Threonine dehydratase</fullName>
        <ecNumber evidence="7">4.3.1.19</ecNumber>
    </submittedName>
</protein>
<dbReference type="GeneID" id="25738936"/>
<dbReference type="PANTHER" id="PTHR48078">
    <property type="entry name" value="THREONINE DEHYDRATASE, MITOCHONDRIAL-RELATED"/>
    <property type="match status" value="1"/>
</dbReference>
<keyword evidence="4 7" id="KW-0456">Lyase</keyword>
<comment type="cofactor">
    <cofactor evidence="1">
        <name>pyridoxal 5'-phosphate</name>
        <dbReference type="ChEBI" id="CHEBI:597326"/>
    </cofactor>
</comment>
<dbReference type="PROSITE" id="PS51672">
    <property type="entry name" value="ACT_LIKE"/>
    <property type="match status" value="1"/>
</dbReference>
<name>A0A0D2MFI6_9CHLO</name>